<keyword evidence="2" id="KW-1185">Reference proteome</keyword>
<evidence type="ECO:0008006" key="3">
    <source>
        <dbReference type="Google" id="ProtNLM"/>
    </source>
</evidence>
<organism evidence="1 2">
    <name type="scientific">Variovorax robiniae</name>
    <dbReference type="NCBI Taxonomy" id="1836199"/>
    <lineage>
        <taxon>Bacteria</taxon>
        <taxon>Pseudomonadati</taxon>
        <taxon>Pseudomonadota</taxon>
        <taxon>Betaproteobacteria</taxon>
        <taxon>Burkholderiales</taxon>
        <taxon>Comamonadaceae</taxon>
        <taxon>Variovorax</taxon>
    </lineage>
</organism>
<name>A0ABU8XCY9_9BURK</name>
<reference evidence="1 2" key="1">
    <citation type="submission" date="2024-03" db="EMBL/GenBank/DDBJ databases">
        <title>Novel species of the genus Variovorax.</title>
        <authorList>
            <person name="Liu Q."/>
            <person name="Xin Y.-H."/>
        </authorList>
    </citation>
    <scope>NUCLEOTIDE SEQUENCE [LARGE SCALE GENOMIC DNA]</scope>
    <source>
        <strain evidence="1 2">KACC 18901</strain>
    </source>
</reference>
<dbReference type="Proteomes" id="UP001367030">
    <property type="component" value="Unassembled WGS sequence"/>
</dbReference>
<gene>
    <name evidence="1" type="ORF">WKW79_23120</name>
</gene>
<evidence type="ECO:0000313" key="1">
    <source>
        <dbReference type="EMBL" id="MEJ8857481.1"/>
    </source>
</evidence>
<sequence>MTPTLILGAALLIGGARIDIPPDQVQAQFEKQCVDGRWNNDSCPALRVELELQLYDELQRLALQGEVDRASLQTAARARFPMLAEFGLRKLGKITSQDDRDAALAAVEHPAPTVRALARQMLEVQDDRWRKGMGVWWRGGARNGFAGMVPDVVPTAAQLGIAPVNDNEALRFRYFASSTERERRLVFTTKLTPDQALALIARGGKVVDGSKLPPGPKEQEALGKSMAGVQKEIQEAMARGDMKAVAEISQRMSKQMTAVMPTQETMMLRPVAEFTAPPANVRYVQVPTIDKTHTPVTAAASREESMGGETVVVILY</sequence>
<dbReference type="RefSeq" id="WP_340337550.1">
    <property type="nucleotide sequence ID" value="NZ_JBBKZS010000011.1"/>
</dbReference>
<comment type="caution">
    <text evidence="1">The sequence shown here is derived from an EMBL/GenBank/DDBJ whole genome shotgun (WGS) entry which is preliminary data.</text>
</comment>
<accession>A0ABU8XCY9</accession>
<evidence type="ECO:0000313" key="2">
    <source>
        <dbReference type="Proteomes" id="UP001367030"/>
    </source>
</evidence>
<protein>
    <recommendedName>
        <fullName evidence="3">PpiC domain-containing protein</fullName>
    </recommendedName>
</protein>
<proteinExistence type="predicted"/>
<dbReference type="EMBL" id="JBBKZS010000011">
    <property type="protein sequence ID" value="MEJ8857481.1"/>
    <property type="molecule type" value="Genomic_DNA"/>
</dbReference>